<dbReference type="AlphaFoldDB" id="A0A172U2G0"/>
<dbReference type="PATRIC" id="fig|1492898.3.peg.3287"/>
<dbReference type="KEGG" id="fla:SY85_15135"/>
<evidence type="ECO:0000313" key="2">
    <source>
        <dbReference type="Proteomes" id="UP000077177"/>
    </source>
</evidence>
<dbReference type="Proteomes" id="UP000077177">
    <property type="component" value="Chromosome"/>
</dbReference>
<accession>A0A172U2G0</accession>
<evidence type="ECO:0008006" key="3">
    <source>
        <dbReference type="Google" id="ProtNLM"/>
    </source>
</evidence>
<reference evidence="1 2" key="2">
    <citation type="journal article" date="2016" name="Int. J. Syst. Evol. Microbiol.">
        <title>Flavisolibacter tropicus sp. nov., isolated from tropical soil.</title>
        <authorList>
            <person name="Lee J.J."/>
            <person name="Kang M.S."/>
            <person name="Kim G.S."/>
            <person name="Lee C.S."/>
            <person name="Lim S."/>
            <person name="Lee J."/>
            <person name="Roh S.H."/>
            <person name="Kang H."/>
            <person name="Ha J.M."/>
            <person name="Bae S."/>
            <person name="Jung H.Y."/>
            <person name="Kim M.K."/>
        </authorList>
    </citation>
    <scope>NUCLEOTIDE SEQUENCE [LARGE SCALE GENOMIC DNA]</scope>
    <source>
        <strain evidence="1 2">LCS9</strain>
    </source>
</reference>
<dbReference type="PANTHER" id="PTHR38477:SF1">
    <property type="entry name" value="MUREIN L,D-TRANSPEPTIDASE CATALYTIC DOMAIN FAMILY PROTEIN"/>
    <property type="match status" value="1"/>
</dbReference>
<name>A0A172U2G0_9BACT</name>
<dbReference type="InterPro" id="IPR032676">
    <property type="entry name" value="YkuD_2"/>
</dbReference>
<organism evidence="1 2">
    <name type="scientific">Flavisolibacter tropicus</name>
    <dbReference type="NCBI Taxonomy" id="1492898"/>
    <lineage>
        <taxon>Bacteria</taxon>
        <taxon>Pseudomonadati</taxon>
        <taxon>Bacteroidota</taxon>
        <taxon>Chitinophagia</taxon>
        <taxon>Chitinophagales</taxon>
        <taxon>Chitinophagaceae</taxon>
        <taxon>Flavisolibacter</taxon>
    </lineage>
</organism>
<dbReference type="Pfam" id="PF13645">
    <property type="entry name" value="YkuD_2"/>
    <property type="match status" value="1"/>
</dbReference>
<dbReference type="STRING" id="1492898.SY85_15135"/>
<dbReference type="EMBL" id="CP011390">
    <property type="protein sequence ID" value="ANE53515.1"/>
    <property type="molecule type" value="Genomic_DNA"/>
</dbReference>
<gene>
    <name evidence="1" type="ORF">SY85_15135</name>
</gene>
<reference evidence="2" key="1">
    <citation type="submission" date="2015-01" db="EMBL/GenBank/DDBJ databases">
        <title>Flavisolibacter sp./LCS9/ whole genome sequencing.</title>
        <authorList>
            <person name="Kim M.K."/>
            <person name="Srinivasan S."/>
            <person name="Lee J.-J."/>
        </authorList>
    </citation>
    <scope>NUCLEOTIDE SEQUENCE [LARGE SCALE GENOMIC DNA]</scope>
    <source>
        <strain evidence="2">LCS9</strain>
    </source>
</reference>
<sequence length="234" mass="25706">MSFTVSPVEKADSKKAITHTIVNNSSAAASTTVATAEATALSIYERLELDKLGLSVDAMKYAYKGYEQLREKGALANSDVLTVVDFSQSSRKKRMYIIDLKNDKVLFNTYVAHGKNSGLDYANQFSNTPESLQSSLGFYVTKGTYSGKHGLSLRLSGQEKGWNDNAEERAVVVHGANYIGDHRVSSAYMGRSFGCPAVPQEYAEKVINLLKDGTCLFIYHPSSRYEQESTLLNG</sequence>
<proteinExistence type="predicted"/>
<dbReference type="PANTHER" id="PTHR38477">
    <property type="entry name" value="HYPOTHETICAL EXPORTED PROTEIN"/>
    <property type="match status" value="1"/>
</dbReference>
<protein>
    <recommendedName>
        <fullName evidence="3">Murein L,D-transpeptidase catalytic domain family protein</fullName>
    </recommendedName>
</protein>
<keyword evidence="2" id="KW-1185">Reference proteome</keyword>
<evidence type="ECO:0000313" key="1">
    <source>
        <dbReference type="EMBL" id="ANE53515.1"/>
    </source>
</evidence>